<organism evidence="5 6">
    <name type="scientific">Lacimonas salitolerans</name>
    <dbReference type="NCBI Taxonomy" id="1323750"/>
    <lineage>
        <taxon>Bacteria</taxon>
        <taxon>Pseudomonadati</taxon>
        <taxon>Pseudomonadota</taxon>
        <taxon>Alphaproteobacteria</taxon>
        <taxon>Rhodobacterales</taxon>
        <taxon>Paracoccaceae</taxon>
        <taxon>Lacimonas</taxon>
    </lineage>
</organism>
<dbReference type="EMBL" id="JBHUDD010000059">
    <property type="protein sequence ID" value="MFD1510296.1"/>
    <property type="molecule type" value="Genomic_DNA"/>
</dbReference>
<dbReference type="PROSITE" id="PS01173">
    <property type="entry name" value="LIPASE_GDXG_HIS"/>
    <property type="match status" value="1"/>
</dbReference>
<comment type="similarity">
    <text evidence="1">Belongs to the 'GDXG' lipolytic enzyme family.</text>
</comment>
<dbReference type="GO" id="GO:0016787">
    <property type="term" value="F:hydrolase activity"/>
    <property type="evidence" value="ECO:0007669"/>
    <property type="project" value="UniProtKB-KW"/>
</dbReference>
<name>A0ABW4EHY7_9RHOB</name>
<dbReference type="PANTHER" id="PTHR48081">
    <property type="entry name" value="AB HYDROLASE SUPERFAMILY PROTEIN C4A8.06C"/>
    <property type="match status" value="1"/>
</dbReference>
<feature type="signal peptide" evidence="3">
    <location>
        <begin position="1"/>
        <end position="21"/>
    </location>
</feature>
<dbReference type="Pfam" id="PF07859">
    <property type="entry name" value="Abhydrolase_3"/>
    <property type="match status" value="1"/>
</dbReference>
<sequence length="342" mass="35974">MQKLKLALALLRVLAPAPVQGALYGNRLTVVDGRQIDPSAQAVCDLVSLLRAPGEVPDLAESRKQLDGMAEKFDLPSPPGVAKSDITVPGAAGPRPARLYVPRGGEDAPVLLYLHGGGWVQGSLNSHDGLCGKLADRAGIRVISLDYRLAPEHKFPAAPDDVLACYRALVSGETDLAIDPAKLAVGGDSAGANLTAALMHDLSEAGLPLPAAQLLIYPAVDGRLSSGSMQALAEQPLLPLLRIRWYLDQYLPDDQDRLAPRVSPLFSPHLAGQPPAMIIAAGHDPLWDDGQAYAKALRDAGVAVQLANYPGQAHVFASLTKVVPEGDDAVHKAAGWLRATLG</sequence>
<evidence type="ECO:0000259" key="4">
    <source>
        <dbReference type="Pfam" id="PF07859"/>
    </source>
</evidence>
<comment type="caution">
    <text evidence="5">The sequence shown here is derived from an EMBL/GenBank/DDBJ whole genome shotgun (WGS) entry which is preliminary data.</text>
</comment>
<feature type="domain" description="Alpha/beta hydrolase fold-3" evidence="4">
    <location>
        <begin position="111"/>
        <end position="317"/>
    </location>
</feature>
<dbReference type="PANTHER" id="PTHR48081:SF8">
    <property type="entry name" value="ALPHA_BETA HYDROLASE FOLD-3 DOMAIN-CONTAINING PROTEIN-RELATED"/>
    <property type="match status" value="1"/>
</dbReference>
<dbReference type="Gene3D" id="3.40.50.1820">
    <property type="entry name" value="alpha/beta hydrolase"/>
    <property type="match status" value="1"/>
</dbReference>
<dbReference type="InterPro" id="IPR029058">
    <property type="entry name" value="AB_hydrolase_fold"/>
</dbReference>
<evidence type="ECO:0000256" key="2">
    <source>
        <dbReference type="ARBA" id="ARBA00022801"/>
    </source>
</evidence>
<protein>
    <submittedName>
        <fullName evidence="5">Alpha/beta hydrolase</fullName>
    </submittedName>
</protein>
<keyword evidence="6" id="KW-1185">Reference proteome</keyword>
<evidence type="ECO:0000313" key="5">
    <source>
        <dbReference type="EMBL" id="MFD1510296.1"/>
    </source>
</evidence>
<dbReference type="InterPro" id="IPR050300">
    <property type="entry name" value="GDXG_lipolytic_enzyme"/>
</dbReference>
<evidence type="ECO:0000256" key="1">
    <source>
        <dbReference type="ARBA" id="ARBA00010515"/>
    </source>
</evidence>
<accession>A0ABW4EHY7</accession>
<evidence type="ECO:0000313" key="6">
    <source>
        <dbReference type="Proteomes" id="UP001597186"/>
    </source>
</evidence>
<feature type="chain" id="PRO_5046519085" evidence="3">
    <location>
        <begin position="22"/>
        <end position="342"/>
    </location>
</feature>
<dbReference type="SUPFAM" id="SSF53474">
    <property type="entry name" value="alpha/beta-Hydrolases"/>
    <property type="match status" value="1"/>
</dbReference>
<keyword evidence="3" id="KW-0732">Signal</keyword>
<reference evidence="6" key="1">
    <citation type="journal article" date="2019" name="Int. J. Syst. Evol. Microbiol.">
        <title>The Global Catalogue of Microorganisms (GCM) 10K type strain sequencing project: providing services to taxonomists for standard genome sequencing and annotation.</title>
        <authorList>
            <consortium name="The Broad Institute Genomics Platform"/>
            <consortium name="The Broad Institute Genome Sequencing Center for Infectious Disease"/>
            <person name="Wu L."/>
            <person name="Ma J."/>
        </authorList>
    </citation>
    <scope>NUCLEOTIDE SEQUENCE [LARGE SCALE GENOMIC DNA]</scope>
    <source>
        <strain evidence="6">CGMCC 1.12477</strain>
    </source>
</reference>
<dbReference type="RefSeq" id="WP_379916326.1">
    <property type="nucleotide sequence ID" value="NZ_JBHUDD010000059.1"/>
</dbReference>
<dbReference type="Proteomes" id="UP001597186">
    <property type="component" value="Unassembled WGS sequence"/>
</dbReference>
<keyword evidence="2 5" id="KW-0378">Hydrolase</keyword>
<dbReference type="InterPro" id="IPR013094">
    <property type="entry name" value="AB_hydrolase_3"/>
</dbReference>
<proteinExistence type="inferred from homology"/>
<dbReference type="InterPro" id="IPR002168">
    <property type="entry name" value="Lipase_GDXG_HIS_AS"/>
</dbReference>
<gene>
    <name evidence="5" type="ORF">ACFTOW_12865</name>
</gene>
<evidence type="ECO:0000256" key="3">
    <source>
        <dbReference type="SAM" id="SignalP"/>
    </source>
</evidence>